<reference evidence="2 3" key="1">
    <citation type="submission" date="2015-09" db="EMBL/GenBank/DDBJ databases">
        <title>Atta colombica WGS genome.</title>
        <authorList>
            <person name="Nygaard S."/>
            <person name="Hu H."/>
            <person name="Boomsma J."/>
            <person name="Zhang G."/>
        </authorList>
    </citation>
    <scope>NUCLEOTIDE SEQUENCE [LARGE SCALE GENOMIC DNA]</scope>
    <source>
        <strain evidence="2">Treedump-2</strain>
        <tissue evidence="2">Whole body</tissue>
    </source>
</reference>
<keyword evidence="3" id="KW-1185">Reference proteome</keyword>
<evidence type="ECO:0000313" key="2">
    <source>
        <dbReference type="EMBL" id="KYM85459.1"/>
    </source>
</evidence>
<keyword evidence="1" id="KW-0472">Membrane</keyword>
<feature type="transmembrane region" description="Helical" evidence="1">
    <location>
        <begin position="12"/>
        <end position="34"/>
    </location>
</feature>
<protein>
    <submittedName>
        <fullName evidence="2">Uncharacterized protein</fullName>
    </submittedName>
</protein>
<dbReference type="EMBL" id="KQ976453">
    <property type="protein sequence ID" value="KYM85459.1"/>
    <property type="molecule type" value="Genomic_DNA"/>
</dbReference>
<name>A0A195BL12_9HYME</name>
<gene>
    <name evidence="2" type="ORF">ALC53_04702</name>
</gene>
<feature type="transmembrane region" description="Helical" evidence="1">
    <location>
        <begin position="46"/>
        <end position="66"/>
    </location>
</feature>
<proteinExistence type="predicted"/>
<keyword evidence="1" id="KW-0812">Transmembrane</keyword>
<dbReference type="AlphaFoldDB" id="A0A195BL12"/>
<evidence type="ECO:0000313" key="3">
    <source>
        <dbReference type="Proteomes" id="UP000078540"/>
    </source>
</evidence>
<keyword evidence="1" id="KW-1133">Transmembrane helix</keyword>
<organism evidence="2 3">
    <name type="scientific">Atta colombica</name>
    <dbReference type="NCBI Taxonomy" id="520822"/>
    <lineage>
        <taxon>Eukaryota</taxon>
        <taxon>Metazoa</taxon>
        <taxon>Ecdysozoa</taxon>
        <taxon>Arthropoda</taxon>
        <taxon>Hexapoda</taxon>
        <taxon>Insecta</taxon>
        <taxon>Pterygota</taxon>
        <taxon>Neoptera</taxon>
        <taxon>Endopterygota</taxon>
        <taxon>Hymenoptera</taxon>
        <taxon>Apocrita</taxon>
        <taxon>Aculeata</taxon>
        <taxon>Formicoidea</taxon>
        <taxon>Formicidae</taxon>
        <taxon>Myrmicinae</taxon>
        <taxon>Atta</taxon>
    </lineage>
</organism>
<dbReference type="Proteomes" id="UP000078540">
    <property type="component" value="Unassembled WGS sequence"/>
</dbReference>
<sequence>MQIDTRYDRITSGHVSLFLLSASLSRLLLADFILQAMLSLSLRATTLIHFFLLGVSSCLSLGEIFLNGDRVKLGCGDGKGVTGWEYEAVSYMNAQHSSVLTTKSSRGANGSLPYVLQDCVLP</sequence>
<evidence type="ECO:0000256" key="1">
    <source>
        <dbReference type="SAM" id="Phobius"/>
    </source>
</evidence>
<accession>A0A195BL12</accession>